<dbReference type="SMART" id="SM00389">
    <property type="entry name" value="HOX"/>
    <property type="match status" value="1"/>
</dbReference>
<dbReference type="GO" id="GO:0006355">
    <property type="term" value="P:regulation of DNA-templated transcription"/>
    <property type="evidence" value="ECO:0007669"/>
    <property type="project" value="InterPro"/>
</dbReference>
<evidence type="ECO:0000256" key="1">
    <source>
        <dbReference type="ARBA" id="ARBA00023125"/>
    </source>
</evidence>
<dbReference type="OrthoDB" id="10056939at2759"/>
<feature type="compositionally biased region" description="Basic residues" evidence="6">
    <location>
        <begin position="401"/>
        <end position="411"/>
    </location>
</feature>
<accession>A0A9W9FK82</accession>
<feature type="DNA-binding region" description="Homeobox" evidence="5">
    <location>
        <begin position="214"/>
        <end position="276"/>
    </location>
</feature>
<dbReference type="Gene3D" id="1.10.10.60">
    <property type="entry name" value="Homeodomain-like"/>
    <property type="match status" value="1"/>
</dbReference>
<gene>
    <name evidence="9" type="ORF">NUU61_003917</name>
</gene>
<evidence type="ECO:0000259" key="7">
    <source>
        <dbReference type="PROSITE" id="PS50071"/>
    </source>
</evidence>
<evidence type="ECO:0000256" key="4">
    <source>
        <dbReference type="PROSITE-ProRule" id="PRU00042"/>
    </source>
</evidence>
<keyword evidence="4" id="KW-0479">Metal-binding</keyword>
<dbReference type="Pfam" id="PF05920">
    <property type="entry name" value="Homeobox_KN"/>
    <property type="match status" value="1"/>
</dbReference>
<evidence type="ECO:0000256" key="5">
    <source>
        <dbReference type="PROSITE-ProRule" id="PRU00108"/>
    </source>
</evidence>
<protein>
    <recommendedName>
        <fullName evidence="11">Homeobox and C2H2 transcription factor</fullName>
    </recommendedName>
</protein>
<keyword evidence="3 5" id="KW-0539">Nucleus</keyword>
<keyword evidence="10" id="KW-1185">Reference proteome</keyword>
<evidence type="ECO:0000313" key="10">
    <source>
        <dbReference type="Proteomes" id="UP001141434"/>
    </source>
</evidence>
<feature type="compositionally biased region" description="Polar residues" evidence="6">
    <location>
        <begin position="293"/>
        <end position="302"/>
    </location>
</feature>
<feature type="region of interest" description="Disordered" evidence="6">
    <location>
        <begin position="1"/>
        <end position="20"/>
    </location>
</feature>
<feature type="compositionally biased region" description="Low complexity" evidence="6">
    <location>
        <begin position="7"/>
        <end position="20"/>
    </location>
</feature>
<dbReference type="InterPro" id="IPR009057">
    <property type="entry name" value="Homeodomain-like_sf"/>
</dbReference>
<keyword evidence="2 5" id="KW-0371">Homeobox</keyword>
<dbReference type="GO" id="GO:0003677">
    <property type="term" value="F:DNA binding"/>
    <property type="evidence" value="ECO:0007669"/>
    <property type="project" value="UniProtKB-UniRule"/>
</dbReference>
<keyword evidence="1 5" id="KW-0238">DNA-binding</keyword>
<dbReference type="InterPro" id="IPR001356">
    <property type="entry name" value="HD"/>
</dbReference>
<dbReference type="SUPFAM" id="SSF46689">
    <property type="entry name" value="Homeodomain-like"/>
    <property type="match status" value="1"/>
</dbReference>
<dbReference type="Gene3D" id="3.30.160.60">
    <property type="entry name" value="Classic Zinc Finger"/>
    <property type="match status" value="1"/>
</dbReference>
<dbReference type="PROSITE" id="PS00028">
    <property type="entry name" value="ZINC_FINGER_C2H2_1"/>
    <property type="match status" value="1"/>
</dbReference>
<proteinExistence type="predicted"/>
<evidence type="ECO:0000259" key="8">
    <source>
        <dbReference type="PROSITE" id="PS50157"/>
    </source>
</evidence>
<dbReference type="InterPro" id="IPR013087">
    <property type="entry name" value="Znf_C2H2_type"/>
</dbReference>
<name>A0A9W9FK82_9EURO</name>
<evidence type="ECO:0000313" key="9">
    <source>
        <dbReference type="EMBL" id="KAJ5101695.1"/>
    </source>
</evidence>
<reference evidence="9" key="2">
    <citation type="journal article" date="2023" name="IMA Fungus">
        <title>Comparative genomic study of the Penicillium genus elucidates a diverse pangenome and 15 lateral gene transfer events.</title>
        <authorList>
            <person name="Petersen C."/>
            <person name="Sorensen T."/>
            <person name="Nielsen M.R."/>
            <person name="Sondergaard T.E."/>
            <person name="Sorensen J.L."/>
            <person name="Fitzpatrick D.A."/>
            <person name="Frisvad J.C."/>
            <person name="Nielsen K.L."/>
        </authorList>
    </citation>
    <scope>NUCLEOTIDE SEQUENCE</scope>
    <source>
        <strain evidence="9">IBT 34128</strain>
    </source>
</reference>
<evidence type="ECO:0000256" key="2">
    <source>
        <dbReference type="ARBA" id="ARBA00023155"/>
    </source>
</evidence>
<reference evidence="9" key="1">
    <citation type="submission" date="2022-11" db="EMBL/GenBank/DDBJ databases">
        <authorList>
            <person name="Petersen C."/>
        </authorList>
    </citation>
    <scope>NUCLEOTIDE SEQUENCE</scope>
    <source>
        <strain evidence="9">IBT 34128</strain>
    </source>
</reference>
<comment type="caution">
    <text evidence="9">The sequence shown here is derived from an EMBL/GenBank/DDBJ whole genome shotgun (WGS) entry which is preliminary data.</text>
</comment>
<feature type="region of interest" description="Disordered" evidence="6">
    <location>
        <begin position="268"/>
        <end position="319"/>
    </location>
</feature>
<dbReference type="PANTHER" id="PTHR11850">
    <property type="entry name" value="HOMEOBOX PROTEIN TRANSCRIPTION FACTORS"/>
    <property type="match status" value="1"/>
</dbReference>
<dbReference type="PROSITE" id="PS50157">
    <property type="entry name" value="ZINC_FINGER_C2H2_2"/>
    <property type="match status" value="1"/>
</dbReference>
<dbReference type="GeneID" id="81393667"/>
<evidence type="ECO:0000256" key="3">
    <source>
        <dbReference type="ARBA" id="ARBA00023242"/>
    </source>
</evidence>
<dbReference type="PROSITE" id="PS50071">
    <property type="entry name" value="HOMEOBOX_2"/>
    <property type="match status" value="1"/>
</dbReference>
<dbReference type="AlphaFoldDB" id="A0A9W9FK82"/>
<keyword evidence="4" id="KW-0863">Zinc-finger</keyword>
<dbReference type="Proteomes" id="UP001141434">
    <property type="component" value="Unassembled WGS sequence"/>
</dbReference>
<sequence length="597" mass="66888">MDPQQPEPSSTHPLPPSLSDSGLADMFDANTFINWLSEDAAVDWNSMNDFYYCSSDTDSGWLHSVGAGAAPVPPVQHGEAYAVQEAAYMPSNMAAHALPAAETELFLPPRNLNNVSKWIDGAYRPPVPCSYCRRHRLQCLILRTTEANPNPVHSCSSCAALFRECSLARGEKRLASRFETLSPVLGHLHGVPEQMDNENNPPISSAINIGSVEERKDSKRFVRKGARILREWFHHNQEYPYPTDDQKAHLSAETGFSQKRLSTWLANARRRQKQKLQSATQASATQARAGSPIVTSTLSSMTPMERWQASPPDDDPVPESAIQEAIASTTTDYSSEVDPFFFDGTNVDLFNFDESSSHLPSSASSFGSRASETSESASSAWSYHSSGDGGLPFPLLPQRTPARRRQGRHRRTEGESRYQCTFCTQSFRRRHEWSRHEKSIHLPLDFWICTPDINTIQQPVETPASECQFCDIVFPSAAHWEEHEFHVCAEKPTADRSFSRKDHLWQHLRKFHGCTKLPVVDLNAWRSSGVNFYSRCGFCGCVLPTWSARGDHLAQHFKEGARMGQWEGDWGLDPSAMSVLRNAVLPSQRAWTTSFAQ</sequence>
<evidence type="ECO:0000256" key="6">
    <source>
        <dbReference type="SAM" id="MobiDB-lite"/>
    </source>
</evidence>
<keyword evidence="4" id="KW-0862">Zinc</keyword>
<dbReference type="SMART" id="SM00355">
    <property type="entry name" value="ZnF_C2H2"/>
    <property type="match status" value="3"/>
</dbReference>
<comment type="subcellular location">
    <subcellularLocation>
        <location evidence="5">Nucleus</location>
    </subcellularLocation>
</comment>
<dbReference type="GO" id="GO:0008270">
    <property type="term" value="F:zinc ion binding"/>
    <property type="evidence" value="ECO:0007669"/>
    <property type="project" value="UniProtKB-KW"/>
</dbReference>
<organism evidence="9 10">
    <name type="scientific">Penicillium alfredii</name>
    <dbReference type="NCBI Taxonomy" id="1506179"/>
    <lineage>
        <taxon>Eukaryota</taxon>
        <taxon>Fungi</taxon>
        <taxon>Dikarya</taxon>
        <taxon>Ascomycota</taxon>
        <taxon>Pezizomycotina</taxon>
        <taxon>Eurotiomycetes</taxon>
        <taxon>Eurotiomycetidae</taxon>
        <taxon>Eurotiales</taxon>
        <taxon>Aspergillaceae</taxon>
        <taxon>Penicillium</taxon>
    </lineage>
</organism>
<dbReference type="InterPro" id="IPR008422">
    <property type="entry name" value="KN_HD"/>
</dbReference>
<feature type="region of interest" description="Disordered" evidence="6">
    <location>
        <begin position="390"/>
        <end position="413"/>
    </location>
</feature>
<feature type="domain" description="C2H2-type" evidence="8">
    <location>
        <begin position="418"/>
        <end position="441"/>
    </location>
</feature>
<dbReference type="CDD" id="cd00086">
    <property type="entry name" value="homeodomain"/>
    <property type="match status" value="1"/>
</dbReference>
<dbReference type="EMBL" id="JAPMSZ010000005">
    <property type="protein sequence ID" value="KAJ5101695.1"/>
    <property type="molecule type" value="Genomic_DNA"/>
</dbReference>
<feature type="domain" description="Homeobox" evidence="7">
    <location>
        <begin position="212"/>
        <end position="275"/>
    </location>
</feature>
<dbReference type="GO" id="GO:0005634">
    <property type="term" value="C:nucleus"/>
    <property type="evidence" value="ECO:0007669"/>
    <property type="project" value="UniProtKB-SubCell"/>
</dbReference>
<dbReference type="RefSeq" id="XP_056512526.1">
    <property type="nucleotide sequence ID" value="XM_056654499.1"/>
</dbReference>
<feature type="compositionally biased region" description="Low complexity" evidence="6">
    <location>
        <begin position="275"/>
        <end position="289"/>
    </location>
</feature>
<dbReference type="InterPro" id="IPR050224">
    <property type="entry name" value="TALE_homeobox"/>
</dbReference>
<evidence type="ECO:0008006" key="11">
    <source>
        <dbReference type="Google" id="ProtNLM"/>
    </source>
</evidence>